<sequence length="74" mass="8706">MVFCDCYHVFFVKLFIYKGIKGFLDGLKSRFDEKKTFNKHRSIRSLKSFSISIDLNKKGFVEIILLFHIINSIA</sequence>
<dbReference type="KEGG" id="cnk:EG343_15700"/>
<keyword evidence="2" id="KW-1185">Reference proteome</keyword>
<protein>
    <submittedName>
        <fullName evidence="1">Uncharacterized protein</fullName>
    </submittedName>
</protein>
<dbReference type="EMBL" id="CP033923">
    <property type="protein sequence ID" value="AZA91961.1"/>
    <property type="molecule type" value="Genomic_DNA"/>
</dbReference>
<organism evidence="1 2">
    <name type="scientific">Chryseobacterium nakagawai</name>
    <dbReference type="NCBI Taxonomy" id="1241982"/>
    <lineage>
        <taxon>Bacteria</taxon>
        <taxon>Pseudomonadati</taxon>
        <taxon>Bacteroidota</taxon>
        <taxon>Flavobacteriia</taxon>
        <taxon>Flavobacteriales</taxon>
        <taxon>Weeksellaceae</taxon>
        <taxon>Chryseobacterium group</taxon>
        <taxon>Chryseobacterium</taxon>
    </lineage>
</organism>
<proteinExistence type="predicted"/>
<gene>
    <name evidence="1" type="ORF">EG343_15700</name>
</gene>
<evidence type="ECO:0000313" key="1">
    <source>
        <dbReference type="EMBL" id="AZA91961.1"/>
    </source>
</evidence>
<reference evidence="1 2" key="1">
    <citation type="submission" date="2018-11" db="EMBL/GenBank/DDBJ databases">
        <title>Proposal to divide the Flavobacteriaceae and reorganize its genera based on Amino Acid Identity values calculated from whole genome sequences.</title>
        <authorList>
            <person name="Nicholson A.C."/>
            <person name="Gulvik C.A."/>
            <person name="Whitney A.M."/>
            <person name="Humrighouse B.W."/>
            <person name="Bell M."/>
            <person name="Holmes B."/>
            <person name="Steigerwalt A.G."/>
            <person name="Villarma A."/>
            <person name="Sheth M."/>
            <person name="Batra D."/>
            <person name="Pryor J."/>
            <person name="Bernardet J.-F."/>
            <person name="Hugo C."/>
            <person name="Kampfer P."/>
            <person name="Newman J."/>
            <person name="McQuiston J.R."/>
        </authorList>
    </citation>
    <scope>NUCLEOTIDE SEQUENCE [LARGE SCALE GENOMIC DNA]</scope>
    <source>
        <strain evidence="1 2">G0041</strain>
    </source>
</reference>
<name>A0AAD0YK26_CHRNA</name>
<dbReference type="AlphaFoldDB" id="A0AAD0YK26"/>
<evidence type="ECO:0000313" key="2">
    <source>
        <dbReference type="Proteomes" id="UP000278288"/>
    </source>
</evidence>
<dbReference type="Proteomes" id="UP000278288">
    <property type="component" value="Chromosome"/>
</dbReference>
<accession>A0AAD0YK26</accession>